<dbReference type="GO" id="GO:0016887">
    <property type="term" value="F:ATP hydrolysis activity"/>
    <property type="evidence" value="ECO:0007669"/>
    <property type="project" value="InterPro"/>
</dbReference>
<dbReference type="Gene3D" id="3.40.50.300">
    <property type="entry name" value="P-loop containing nucleotide triphosphate hydrolases"/>
    <property type="match status" value="1"/>
</dbReference>
<accession>A0A1C7FPP1</accession>
<dbReference type="InterPro" id="IPR014201">
    <property type="entry name" value="Spore_IV_A"/>
</dbReference>
<dbReference type="GO" id="GO:0043934">
    <property type="term" value="P:sporulation"/>
    <property type="evidence" value="ECO:0007669"/>
    <property type="project" value="InterPro"/>
</dbReference>
<dbReference type="Proteomes" id="UP001211006">
    <property type="component" value="Unassembled WGS sequence"/>
</dbReference>
<gene>
    <name evidence="7" type="primary">spoIVA</name>
    <name evidence="7" type="ORF">GKE90_01245</name>
    <name evidence="6" type="ORF">GKE97_00135</name>
    <name evidence="8" type="ORF">I5Q84_00205</name>
    <name evidence="4" type="ORF">PND83_10050</name>
    <name evidence="5" type="ORF">PNE06_05965</name>
</gene>
<reference evidence="8 11" key="2">
    <citation type="submission" date="2020-11" db="EMBL/GenBank/DDBJ databases">
        <title>Closed and high quality bacterial genomes of the OMM12 community.</title>
        <authorList>
            <person name="Marbouty M."/>
            <person name="Lamy-Besnier Q."/>
            <person name="Debarbieux L."/>
            <person name="Koszul R."/>
        </authorList>
    </citation>
    <scope>NUCLEOTIDE SEQUENCE [LARGE SCALE GENOMIC DNA]</scope>
    <source>
        <strain evidence="8 11">YL31</strain>
    </source>
</reference>
<evidence type="ECO:0000313" key="6">
    <source>
        <dbReference type="EMBL" id="MSB17921.1"/>
    </source>
</evidence>
<dbReference type="EMBL" id="JAQLWV010000006">
    <property type="protein sequence ID" value="MDB7932615.1"/>
    <property type="molecule type" value="Genomic_DNA"/>
</dbReference>
<evidence type="ECO:0000313" key="7">
    <source>
        <dbReference type="EMBL" id="MSB47337.1"/>
    </source>
</evidence>
<dbReference type="GO" id="GO:0005524">
    <property type="term" value="F:ATP binding"/>
    <property type="evidence" value="ECO:0007669"/>
    <property type="project" value="InterPro"/>
</dbReference>
<evidence type="ECO:0000313" key="9">
    <source>
        <dbReference type="Proteomes" id="UP000429811"/>
    </source>
</evidence>
<name>A0A1C7FPP1_FLAPL</name>
<dbReference type="EMBL" id="CP065315">
    <property type="protein sequence ID" value="QQR05965.1"/>
    <property type="molecule type" value="Genomic_DNA"/>
</dbReference>
<evidence type="ECO:0000313" key="8">
    <source>
        <dbReference type="EMBL" id="QQR05965.1"/>
    </source>
</evidence>
<dbReference type="Pfam" id="PF09547">
    <property type="entry name" value="SpoIVA_ATPase"/>
    <property type="match status" value="1"/>
</dbReference>
<dbReference type="Proteomes" id="UP001211173">
    <property type="component" value="Unassembled WGS sequence"/>
</dbReference>
<proteinExistence type="predicted"/>
<dbReference type="EMBL" id="WKPR01000001">
    <property type="protein sequence ID" value="MSB17921.1"/>
    <property type="molecule type" value="Genomic_DNA"/>
</dbReference>
<dbReference type="InterPro" id="IPR046840">
    <property type="entry name" value="SpoIVA_C"/>
</dbReference>
<reference evidence="9 10" key="1">
    <citation type="journal article" date="2019" name="Nat. Med.">
        <title>A library of human gut bacterial isolates paired with longitudinal multiomics data enables mechanistic microbiome research.</title>
        <authorList>
            <person name="Poyet M."/>
            <person name="Groussin M."/>
            <person name="Gibbons S.M."/>
            <person name="Avila-Pacheco J."/>
            <person name="Jiang X."/>
            <person name="Kearney S.M."/>
            <person name="Perrotta A.R."/>
            <person name="Berdy B."/>
            <person name="Zhao S."/>
            <person name="Lieberman T.D."/>
            <person name="Swanson P.K."/>
            <person name="Smith M."/>
            <person name="Roesemann S."/>
            <person name="Alexander J.E."/>
            <person name="Rich S.A."/>
            <person name="Livny J."/>
            <person name="Vlamakis H."/>
            <person name="Clish C."/>
            <person name="Bullock K."/>
            <person name="Deik A."/>
            <person name="Scott J."/>
            <person name="Pierce K.A."/>
            <person name="Xavier R.J."/>
            <person name="Alm E.J."/>
        </authorList>
    </citation>
    <scope>NUCLEOTIDE SEQUENCE [LARGE SCALE GENOMIC DNA]</scope>
    <source>
        <strain evidence="6 10">BIOML-A2</strain>
        <strain evidence="7 9">BIOML-A5</strain>
    </source>
</reference>
<evidence type="ECO:0000259" key="3">
    <source>
        <dbReference type="Pfam" id="PF20439"/>
    </source>
</evidence>
<evidence type="ECO:0000259" key="1">
    <source>
        <dbReference type="Pfam" id="PF09547"/>
    </source>
</evidence>
<feature type="domain" description="Stage IV sporulation protein A ATPase" evidence="1">
    <location>
        <begin position="10"/>
        <end position="245"/>
    </location>
</feature>
<evidence type="ECO:0000313" key="11">
    <source>
        <dbReference type="Proteomes" id="UP000595792"/>
    </source>
</evidence>
<evidence type="ECO:0000259" key="2">
    <source>
        <dbReference type="Pfam" id="PF20438"/>
    </source>
</evidence>
<evidence type="ECO:0000313" key="5">
    <source>
        <dbReference type="EMBL" id="MDB7932615.1"/>
    </source>
</evidence>
<sequence>MRPKEESQVEQRKIYEDIALRTEGDIYIGVVGPVRTGKSTFIKRFMETMVIPNIDNVYRRERARDELPQSGSGRTIMTAEPKFVPEEAVQVTMDNGAAFSVRLIDCVGYMVPGAVGSLEDDSPRMVTTPWFDYEIPMTEAAEIGTRKVIAEHSTIGIVVTTDGSITDIPREDYLEAEERVITELKELGKPFLVVLNSSYPNSDRAQAIRADIASRYDVTCVCADCLELDEAAVTAIIKGVLYEFPVKELDLFLPPWVDALPYDHPIKSGLYTAIREGAAGMHRIRDVERTVTAIGECDTVSSARITSISLGTGLAAAQLELPRGLFYDTLSEQSGFTIHDDGDLMELLSSLAHVKTEYDKVAGALEEVKSTGYGIVVPSTDELVLEEPEIVKQGGRYGVRLKASAPSIHMIRADIETEVSPIVGNEKQSEEMVNFLLQEFEGDTKAIWQSNIFGKSFHELVSEDLNGKLKRMPDDARAKLQETLQRIINEGSGGLICIIL</sequence>
<dbReference type="InterPro" id="IPR027417">
    <property type="entry name" value="P-loop_NTPase"/>
</dbReference>
<dbReference type="OrthoDB" id="9761464at2"/>
<organism evidence="7 9">
    <name type="scientific">Flavonifractor plautii</name>
    <name type="common">Fusobacterium plautii</name>
    <dbReference type="NCBI Taxonomy" id="292800"/>
    <lineage>
        <taxon>Bacteria</taxon>
        <taxon>Bacillati</taxon>
        <taxon>Bacillota</taxon>
        <taxon>Clostridia</taxon>
        <taxon>Eubacteriales</taxon>
        <taxon>Oscillospiraceae</taxon>
        <taxon>Flavonifractor</taxon>
    </lineage>
</organism>
<dbReference type="NCBIfam" id="TIGR02836">
    <property type="entry name" value="spore_IV_A"/>
    <property type="match status" value="1"/>
</dbReference>
<dbReference type="InterPro" id="IPR046842">
    <property type="entry name" value="SpoIVA_ATPase"/>
</dbReference>
<dbReference type="EMBL" id="JAQLWO010000009">
    <property type="protein sequence ID" value="MDB7906316.1"/>
    <property type="molecule type" value="Genomic_DNA"/>
</dbReference>
<dbReference type="PIRSF" id="PIRSF007466">
    <property type="entry name" value="SpoIVA"/>
    <property type="match status" value="1"/>
</dbReference>
<dbReference type="EMBL" id="WKPO01000001">
    <property type="protein sequence ID" value="MSB47337.1"/>
    <property type="molecule type" value="Genomic_DNA"/>
</dbReference>
<dbReference type="SUPFAM" id="SSF52540">
    <property type="entry name" value="P-loop containing nucleoside triphosphate hydrolases"/>
    <property type="match status" value="1"/>
</dbReference>
<dbReference type="Pfam" id="PF20439">
    <property type="entry name" value="SpoIVA_C"/>
    <property type="match status" value="1"/>
</dbReference>
<feature type="domain" description="Sporulation stage IV protein A C-terminal" evidence="3">
    <location>
        <begin position="425"/>
        <end position="500"/>
    </location>
</feature>
<dbReference type="Proteomes" id="UP000595792">
    <property type="component" value="Chromosome"/>
</dbReference>
<evidence type="ECO:0000313" key="10">
    <source>
        <dbReference type="Proteomes" id="UP000434475"/>
    </source>
</evidence>
<evidence type="ECO:0000313" key="4">
    <source>
        <dbReference type="EMBL" id="MDB7906316.1"/>
    </source>
</evidence>
<feature type="domain" description="Stage IV sporulation protein A middle" evidence="2">
    <location>
        <begin position="246"/>
        <end position="424"/>
    </location>
</feature>
<dbReference type="AlphaFoldDB" id="A0A1C7FPP1"/>
<dbReference type="InterPro" id="IPR046841">
    <property type="entry name" value="SpoIVA_middle"/>
</dbReference>
<dbReference type="Pfam" id="PF20438">
    <property type="entry name" value="SpoIVA_middle"/>
    <property type="match status" value="1"/>
</dbReference>
<protein>
    <submittedName>
        <fullName evidence="7">Stage IV sporulation protein A</fullName>
    </submittedName>
</protein>
<dbReference type="KEGG" id="fpla:A4U99_09240"/>
<dbReference type="Proteomes" id="UP000434475">
    <property type="component" value="Unassembled WGS sequence"/>
</dbReference>
<reference evidence="4" key="3">
    <citation type="submission" date="2023-01" db="EMBL/GenBank/DDBJ databases">
        <title>Human gut microbiome strain richness.</title>
        <authorList>
            <person name="Chen-Liaw A."/>
        </authorList>
    </citation>
    <scope>NUCLEOTIDE SEQUENCE</scope>
    <source>
        <strain evidence="5">1001287st1_F4_1001285I_161205</strain>
        <strain evidence="4">2225st1_A6_2225SCRN_200828</strain>
    </source>
</reference>
<dbReference type="Proteomes" id="UP000429811">
    <property type="component" value="Unassembled WGS sequence"/>
</dbReference>